<evidence type="ECO:0000313" key="4">
    <source>
        <dbReference type="EMBL" id="OZI33946.1"/>
    </source>
</evidence>
<dbReference type="PROSITE" id="PS51257">
    <property type="entry name" value="PROKAR_LIPOPROTEIN"/>
    <property type="match status" value="1"/>
</dbReference>
<dbReference type="Proteomes" id="UP000216020">
    <property type="component" value="Unassembled WGS sequence"/>
</dbReference>
<dbReference type="Gene3D" id="3.40.190.10">
    <property type="entry name" value="Periplasmic binding protein-like II"/>
    <property type="match status" value="2"/>
</dbReference>
<accession>A0A261S9C7</accession>
<dbReference type="PANTHER" id="PTHR35936:SF17">
    <property type="entry name" value="ARGININE-BINDING EXTRACELLULAR PROTEIN ARTP"/>
    <property type="match status" value="1"/>
</dbReference>
<dbReference type="SUPFAM" id="SSF53850">
    <property type="entry name" value="Periplasmic binding protein-like II"/>
    <property type="match status" value="1"/>
</dbReference>
<dbReference type="AlphaFoldDB" id="A0A261S9C7"/>
<name>A0A261S9C7_9BORD</name>
<evidence type="ECO:0000256" key="2">
    <source>
        <dbReference type="SAM" id="SignalP"/>
    </source>
</evidence>
<comment type="caution">
    <text evidence="4">The sequence shown here is derived from an EMBL/GenBank/DDBJ whole genome shotgun (WGS) entry which is preliminary data.</text>
</comment>
<feature type="chain" id="PRO_5011994812" description="Solute-binding protein family 3/N-terminal domain-containing protein" evidence="2">
    <location>
        <begin position="28"/>
        <end position="308"/>
    </location>
</feature>
<dbReference type="RefSeq" id="WP_094852953.1">
    <property type="nucleotide sequence ID" value="NZ_NEVM01000002.1"/>
</dbReference>
<dbReference type="Pfam" id="PF00497">
    <property type="entry name" value="SBP_bac_3"/>
    <property type="match status" value="1"/>
</dbReference>
<dbReference type="InterPro" id="IPR001638">
    <property type="entry name" value="Solute-binding_3/MltF_N"/>
</dbReference>
<keyword evidence="1 2" id="KW-0732">Signal</keyword>
<sequence length="308" mass="32691">MFTKKLCISAAAMSLSFACLALQGAHAADAPAGGGTEFLATDFLSTLKPDQDAIDALPPDIKSRKTLTIGGETTLAPYLFRQDGKITGIEADFMQALEKVLDVKINVINTGFSSMIIGLLSKRVDVAMSDFSDTVEREQQVDFVDYTKTGQMLIVAKGNPLNIHSVADLCGHVAAGPTGSLSVQLADQQSTKCVADGKKPVDVKRYPSGADTYLALENGRVDASGIDYAIAAHQAKASNGKLELAGELFALGYHGAALPKDNPQLRDALLKAFQSIYKQGAAEKILAKWDVSQMIMDAPAINAMTAHK</sequence>
<feature type="domain" description="Solute-binding protein family 3/N-terminal" evidence="3">
    <location>
        <begin position="66"/>
        <end position="293"/>
    </location>
</feature>
<gene>
    <name evidence="4" type="ORF">CAL29_10280</name>
</gene>
<dbReference type="CDD" id="cd01004">
    <property type="entry name" value="PBP2_MidA_like"/>
    <property type="match status" value="1"/>
</dbReference>
<protein>
    <recommendedName>
        <fullName evidence="3">Solute-binding protein family 3/N-terminal domain-containing protein</fullName>
    </recommendedName>
</protein>
<proteinExistence type="predicted"/>
<keyword evidence="5" id="KW-1185">Reference proteome</keyword>
<reference evidence="5" key="1">
    <citation type="submission" date="2017-05" db="EMBL/GenBank/DDBJ databases">
        <title>Complete and WGS of Bordetella genogroups.</title>
        <authorList>
            <person name="Spilker T."/>
            <person name="Lipuma J."/>
        </authorList>
    </citation>
    <scope>NUCLEOTIDE SEQUENCE [LARGE SCALE GENOMIC DNA]</scope>
    <source>
        <strain evidence="5">AU16122</strain>
    </source>
</reference>
<evidence type="ECO:0000313" key="5">
    <source>
        <dbReference type="Proteomes" id="UP000216020"/>
    </source>
</evidence>
<feature type="signal peptide" evidence="2">
    <location>
        <begin position="1"/>
        <end position="27"/>
    </location>
</feature>
<dbReference type="PANTHER" id="PTHR35936">
    <property type="entry name" value="MEMBRANE-BOUND LYTIC MUREIN TRANSGLYCOSYLASE F"/>
    <property type="match status" value="1"/>
</dbReference>
<dbReference type="OrthoDB" id="8611212at2"/>
<evidence type="ECO:0000256" key="1">
    <source>
        <dbReference type="ARBA" id="ARBA00022729"/>
    </source>
</evidence>
<evidence type="ECO:0000259" key="3">
    <source>
        <dbReference type="SMART" id="SM00062"/>
    </source>
</evidence>
<organism evidence="4 5">
    <name type="scientific">Bordetella genomosp. 10</name>
    <dbReference type="NCBI Taxonomy" id="1416804"/>
    <lineage>
        <taxon>Bacteria</taxon>
        <taxon>Pseudomonadati</taxon>
        <taxon>Pseudomonadota</taxon>
        <taxon>Betaproteobacteria</taxon>
        <taxon>Burkholderiales</taxon>
        <taxon>Alcaligenaceae</taxon>
        <taxon>Bordetella</taxon>
    </lineage>
</organism>
<dbReference type="EMBL" id="NEVM01000002">
    <property type="protein sequence ID" value="OZI33946.1"/>
    <property type="molecule type" value="Genomic_DNA"/>
</dbReference>
<dbReference type="SMART" id="SM00062">
    <property type="entry name" value="PBPb"/>
    <property type="match status" value="1"/>
</dbReference>